<organism evidence="1 2">
    <name type="scientific">Pyropia yezoensis</name>
    <name type="common">Susabi-nori</name>
    <name type="synonym">Porphyra yezoensis</name>
    <dbReference type="NCBI Taxonomy" id="2788"/>
    <lineage>
        <taxon>Eukaryota</taxon>
        <taxon>Rhodophyta</taxon>
        <taxon>Bangiophyceae</taxon>
        <taxon>Bangiales</taxon>
        <taxon>Bangiaceae</taxon>
        <taxon>Pyropia</taxon>
    </lineage>
</organism>
<sequence length="298" mass="31755">MSTEDRLALLSVAIWVVAVAALAVALAFSAAEFAAAQRNPAVGVVIAPVADLRLPVVVESRALDYCTRIADGRSSLLLDGLVAEIAGAAAAFVDAGVLASAFPAAADAPALGFELADVVRAAASAERVLRRPSRAVSAADVADATAALNGARSFVCSVYFFSGVLYPVADAPDVAYRMDILQPFSLTTYTLDKRVDDRDGARWAPSTTSAVDVTRVAANSWRHAWVELRVDAFVERLIERRPTTSVSEFLADVFELIGLFTGLCVYTVVVMPAQMVARNKRMAERAVARDLHTAVRRE</sequence>
<comment type="caution">
    <text evidence="1">The sequence shown here is derived from an EMBL/GenBank/DDBJ whole genome shotgun (WGS) entry which is preliminary data.</text>
</comment>
<gene>
    <name evidence="1" type="ORF">I4F81_005904</name>
</gene>
<name>A0ACC3C0Q7_PYRYE</name>
<accession>A0ACC3C0Q7</accession>
<evidence type="ECO:0000313" key="1">
    <source>
        <dbReference type="EMBL" id="KAK1863346.1"/>
    </source>
</evidence>
<keyword evidence="2" id="KW-1185">Reference proteome</keyword>
<dbReference type="Proteomes" id="UP000798662">
    <property type="component" value="Chromosome 2"/>
</dbReference>
<reference evidence="1" key="1">
    <citation type="submission" date="2019-11" db="EMBL/GenBank/DDBJ databases">
        <title>Nori genome reveals adaptations in red seaweeds to the harsh intertidal environment.</title>
        <authorList>
            <person name="Wang D."/>
            <person name="Mao Y."/>
        </authorList>
    </citation>
    <scope>NUCLEOTIDE SEQUENCE</scope>
    <source>
        <tissue evidence="1">Gametophyte</tissue>
    </source>
</reference>
<proteinExistence type="predicted"/>
<dbReference type="EMBL" id="CM020619">
    <property type="protein sequence ID" value="KAK1863346.1"/>
    <property type="molecule type" value="Genomic_DNA"/>
</dbReference>
<evidence type="ECO:0000313" key="2">
    <source>
        <dbReference type="Proteomes" id="UP000798662"/>
    </source>
</evidence>
<protein>
    <submittedName>
        <fullName evidence="1">Uncharacterized protein</fullName>
    </submittedName>
</protein>